<dbReference type="GO" id="GO:0016442">
    <property type="term" value="C:RISC complex"/>
    <property type="evidence" value="ECO:0007669"/>
    <property type="project" value="TreeGrafter"/>
</dbReference>
<dbReference type="GO" id="GO:0003725">
    <property type="term" value="F:double-stranded RNA binding"/>
    <property type="evidence" value="ECO:0007669"/>
    <property type="project" value="TreeGrafter"/>
</dbReference>
<dbReference type="SUPFAM" id="SSF54768">
    <property type="entry name" value="dsRNA-binding domain-like"/>
    <property type="match status" value="2"/>
</dbReference>
<dbReference type="OrthoDB" id="10056847at2759"/>
<feature type="region of interest" description="Disordered" evidence="3">
    <location>
        <begin position="313"/>
        <end position="392"/>
    </location>
</feature>
<dbReference type="PROSITE" id="PS50137">
    <property type="entry name" value="DS_RBD"/>
    <property type="match status" value="2"/>
</dbReference>
<organism evidence="7">
    <name type="scientific">Enterobius vermicularis</name>
    <name type="common">Human pinworm</name>
    <dbReference type="NCBI Taxonomy" id="51028"/>
    <lineage>
        <taxon>Eukaryota</taxon>
        <taxon>Metazoa</taxon>
        <taxon>Ecdysozoa</taxon>
        <taxon>Nematoda</taxon>
        <taxon>Chromadorea</taxon>
        <taxon>Rhabditida</taxon>
        <taxon>Spirurina</taxon>
        <taxon>Oxyuridomorpha</taxon>
        <taxon>Oxyuroidea</taxon>
        <taxon>Oxyuridae</taxon>
        <taxon>Enterobius</taxon>
    </lineage>
</organism>
<dbReference type="STRING" id="51028.A0A0N4VR60"/>
<keyword evidence="6" id="KW-1185">Reference proteome</keyword>
<dbReference type="Proteomes" id="UP000274131">
    <property type="component" value="Unassembled WGS sequence"/>
</dbReference>
<keyword evidence="1 2" id="KW-0694">RNA-binding</keyword>
<dbReference type="InterPro" id="IPR051247">
    <property type="entry name" value="RLC_Component"/>
</dbReference>
<dbReference type="GO" id="GO:0070578">
    <property type="term" value="C:RISC-loading complex"/>
    <property type="evidence" value="ECO:0007669"/>
    <property type="project" value="TreeGrafter"/>
</dbReference>
<feature type="compositionally biased region" description="Polar residues" evidence="3">
    <location>
        <begin position="371"/>
        <end position="392"/>
    </location>
</feature>
<proteinExistence type="predicted"/>
<sequence length="392" mass="42887">MSSGEGVYEIFTDINVLRSREPEYFELTETLIATYLKLLVLCELLLGSSKNVIDVWMFLPIPIAIGPDNLPVSLEGDEETGTSNTDGEAVEGLGKGEGTPMFSTMASADGEKFVSDLSAEGVTEQITQSAQTLNCTKNAVSILQEGCQRWYDGDSPKYELDERIVGPAKFAVRCEIRGLKALGVGRKKKAAKQNAAQQILRMIIEKGRYDEFGLGKTAEEAYNFVETLTDDILESEPLESTKGNTVRQENFIGKLNSLCQQNEWLAAQFTLESEGPTNNCIFTAECKLGNLTAEGKGKKKKIIERSSEEELKANGLQLKNSSELKSRETEDSPNSACDILENSLNESLELPSESSVVSEETSAQMHERCDNSVTQEKLGSSTEISGSKVGQQ</sequence>
<dbReference type="AlphaFoldDB" id="A0A0N4VR60"/>
<evidence type="ECO:0000256" key="2">
    <source>
        <dbReference type="PROSITE-ProRule" id="PRU00266"/>
    </source>
</evidence>
<dbReference type="PANTHER" id="PTHR46205">
    <property type="entry name" value="LOQUACIOUS, ISOFORM B"/>
    <property type="match status" value="1"/>
</dbReference>
<dbReference type="PANTHER" id="PTHR46205:SF3">
    <property type="entry name" value="LOQUACIOUS, ISOFORM B"/>
    <property type="match status" value="1"/>
</dbReference>
<feature type="domain" description="DRBM" evidence="4">
    <location>
        <begin position="138"/>
        <end position="205"/>
    </location>
</feature>
<reference evidence="7" key="1">
    <citation type="submission" date="2017-02" db="UniProtKB">
        <authorList>
            <consortium name="WormBaseParasite"/>
        </authorList>
    </citation>
    <scope>IDENTIFICATION</scope>
</reference>
<reference evidence="5 6" key="2">
    <citation type="submission" date="2018-10" db="EMBL/GenBank/DDBJ databases">
        <authorList>
            <consortium name="Pathogen Informatics"/>
        </authorList>
    </citation>
    <scope>NUCLEOTIDE SEQUENCE [LARGE SCALE GENOMIC DNA]</scope>
</reference>
<evidence type="ECO:0000259" key="4">
    <source>
        <dbReference type="PROSITE" id="PS50137"/>
    </source>
</evidence>
<evidence type="ECO:0000256" key="1">
    <source>
        <dbReference type="ARBA" id="ARBA00022884"/>
    </source>
</evidence>
<evidence type="ECO:0000313" key="5">
    <source>
        <dbReference type="EMBL" id="VDD97905.1"/>
    </source>
</evidence>
<dbReference type="GO" id="GO:0070920">
    <property type="term" value="P:regulation of regulatory ncRNA processing"/>
    <property type="evidence" value="ECO:0007669"/>
    <property type="project" value="TreeGrafter"/>
</dbReference>
<dbReference type="Gene3D" id="3.30.160.20">
    <property type="match status" value="2"/>
</dbReference>
<dbReference type="Pfam" id="PF00035">
    <property type="entry name" value="dsrm"/>
    <property type="match status" value="2"/>
</dbReference>
<dbReference type="GO" id="GO:0035197">
    <property type="term" value="F:siRNA binding"/>
    <property type="evidence" value="ECO:0007669"/>
    <property type="project" value="TreeGrafter"/>
</dbReference>
<dbReference type="SMART" id="SM00358">
    <property type="entry name" value="DSRM"/>
    <property type="match status" value="2"/>
</dbReference>
<evidence type="ECO:0000313" key="6">
    <source>
        <dbReference type="Proteomes" id="UP000274131"/>
    </source>
</evidence>
<accession>A0A0N4VR60</accession>
<gene>
    <name evidence="5" type="ORF">EVEC_LOCUS12656</name>
</gene>
<protein>
    <submittedName>
        <fullName evidence="7">DRBM domain-containing protein</fullName>
    </submittedName>
</protein>
<dbReference type="GO" id="GO:0005737">
    <property type="term" value="C:cytoplasm"/>
    <property type="evidence" value="ECO:0007669"/>
    <property type="project" value="TreeGrafter"/>
</dbReference>
<dbReference type="CDD" id="cd00048">
    <property type="entry name" value="DSRM_SF"/>
    <property type="match status" value="1"/>
</dbReference>
<feature type="compositionally biased region" description="Low complexity" evidence="3">
    <location>
        <begin position="340"/>
        <end position="360"/>
    </location>
</feature>
<dbReference type="EMBL" id="UXUI01015745">
    <property type="protein sequence ID" value="VDD97905.1"/>
    <property type="molecule type" value="Genomic_DNA"/>
</dbReference>
<dbReference type="GO" id="GO:0030422">
    <property type="term" value="P:siRNA processing"/>
    <property type="evidence" value="ECO:0007669"/>
    <property type="project" value="TreeGrafter"/>
</dbReference>
<feature type="domain" description="DRBM" evidence="4">
    <location>
        <begin position="250"/>
        <end position="311"/>
    </location>
</feature>
<evidence type="ECO:0000256" key="3">
    <source>
        <dbReference type="SAM" id="MobiDB-lite"/>
    </source>
</evidence>
<name>A0A0N4VR60_ENTVE</name>
<dbReference type="InterPro" id="IPR014720">
    <property type="entry name" value="dsRBD_dom"/>
</dbReference>
<dbReference type="GO" id="GO:0005634">
    <property type="term" value="C:nucleus"/>
    <property type="evidence" value="ECO:0007669"/>
    <property type="project" value="TreeGrafter"/>
</dbReference>
<dbReference type="WBParaSite" id="EVEC_0001352201-mRNA-1">
    <property type="protein sequence ID" value="EVEC_0001352201-mRNA-1"/>
    <property type="gene ID" value="EVEC_0001352201"/>
</dbReference>
<evidence type="ECO:0000313" key="7">
    <source>
        <dbReference type="WBParaSite" id="EVEC_0001352201-mRNA-1"/>
    </source>
</evidence>